<feature type="domain" description="NmrA-like" evidence="3">
    <location>
        <begin position="3"/>
        <end position="260"/>
    </location>
</feature>
<dbReference type="PANTHER" id="PTHR42748">
    <property type="entry name" value="NITROGEN METABOLITE REPRESSION PROTEIN NMRA FAMILY MEMBER"/>
    <property type="match status" value="1"/>
</dbReference>
<evidence type="ECO:0000313" key="4">
    <source>
        <dbReference type="EMBL" id="TSJ42625.1"/>
    </source>
</evidence>
<name>A0A556MRX0_9SPHI</name>
<evidence type="ECO:0000256" key="1">
    <source>
        <dbReference type="ARBA" id="ARBA00006328"/>
    </source>
</evidence>
<accession>A0A556MRX0</accession>
<dbReference type="Pfam" id="PF05368">
    <property type="entry name" value="NmrA"/>
    <property type="match status" value="1"/>
</dbReference>
<dbReference type="InterPro" id="IPR008030">
    <property type="entry name" value="NmrA-like"/>
</dbReference>
<comment type="similarity">
    <text evidence="1">Belongs to the NmrA-type oxidoreductase family.</text>
</comment>
<dbReference type="RefSeq" id="WP_144246196.1">
    <property type="nucleotide sequence ID" value="NZ_VLPK01000001.1"/>
</dbReference>
<dbReference type="AlphaFoldDB" id="A0A556MRX0"/>
<dbReference type="PANTHER" id="PTHR42748:SF7">
    <property type="entry name" value="NMRA LIKE REDOX SENSOR 1-RELATED"/>
    <property type="match status" value="1"/>
</dbReference>
<comment type="caution">
    <text evidence="4">The sequence shown here is derived from an EMBL/GenBank/DDBJ whole genome shotgun (WGS) entry which is preliminary data.</text>
</comment>
<keyword evidence="2" id="KW-0521">NADP</keyword>
<dbReference type="CDD" id="cd05251">
    <property type="entry name" value="NmrA_like_SDR_a"/>
    <property type="match status" value="1"/>
</dbReference>
<keyword evidence="5" id="KW-1185">Reference proteome</keyword>
<dbReference type="InterPro" id="IPR036291">
    <property type="entry name" value="NAD(P)-bd_dom_sf"/>
</dbReference>
<sequence length="296" mass="32888">MKKGIIVVCGATGNQGGAVSRSLLADGKWHVIAITRDINSEKAKKLEELGAEIRFADLEDEASLINVFKNAYGVFGVTQPWAPDYSKCYQDKELTQGLNIINACKTAGIKHLVMSSVINYDNLPKGIGPYDSKLKIEAYLKSQKMLYTIVRCAQFMDNIGSHFFPVKNGAVKGFVAPDVKVPYIACKNIGSFNTVIFNDPNRFYCSTVNLVGDFISGNEIAGILQKIRHEPFVYRATSKFILRLFAPEFHQMRAMYEKIGRPPYASEVTDVINRSMLMLDEPITIKDHLIAAGYAA</sequence>
<evidence type="ECO:0000259" key="3">
    <source>
        <dbReference type="Pfam" id="PF05368"/>
    </source>
</evidence>
<dbReference type="SUPFAM" id="SSF51735">
    <property type="entry name" value="NAD(P)-binding Rossmann-fold domains"/>
    <property type="match status" value="1"/>
</dbReference>
<dbReference type="Gene3D" id="3.90.25.10">
    <property type="entry name" value="UDP-galactose 4-epimerase, domain 1"/>
    <property type="match status" value="1"/>
</dbReference>
<dbReference type="Proteomes" id="UP000318733">
    <property type="component" value="Unassembled WGS sequence"/>
</dbReference>
<proteinExistence type="inferred from homology"/>
<evidence type="ECO:0000256" key="2">
    <source>
        <dbReference type="ARBA" id="ARBA00022857"/>
    </source>
</evidence>
<dbReference type="OrthoDB" id="9798669at2"/>
<evidence type="ECO:0000313" key="5">
    <source>
        <dbReference type="Proteomes" id="UP000318733"/>
    </source>
</evidence>
<gene>
    <name evidence="4" type="ORF">FO440_00080</name>
</gene>
<organism evidence="4 5">
    <name type="scientific">Mucilaginibacter corticis</name>
    <dbReference type="NCBI Taxonomy" id="2597670"/>
    <lineage>
        <taxon>Bacteria</taxon>
        <taxon>Pseudomonadati</taxon>
        <taxon>Bacteroidota</taxon>
        <taxon>Sphingobacteriia</taxon>
        <taxon>Sphingobacteriales</taxon>
        <taxon>Sphingobacteriaceae</taxon>
        <taxon>Mucilaginibacter</taxon>
    </lineage>
</organism>
<dbReference type="EMBL" id="VLPK01000001">
    <property type="protein sequence ID" value="TSJ42625.1"/>
    <property type="molecule type" value="Genomic_DNA"/>
</dbReference>
<reference evidence="4 5" key="1">
    <citation type="submission" date="2019-07" db="EMBL/GenBank/DDBJ databases">
        <authorList>
            <person name="Huq M.A."/>
        </authorList>
    </citation>
    <scope>NUCLEOTIDE SEQUENCE [LARGE SCALE GENOMIC DNA]</scope>
    <source>
        <strain evidence="4 5">MAH-19</strain>
    </source>
</reference>
<dbReference type="InterPro" id="IPR051164">
    <property type="entry name" value="NmrA-like_oxidored"/>
</dbReference>
<dbReference type="Gene3D" id="3.40.50.720">
    <property type="entry name" value="NAD(P)-binding Rossmann-like Domain"/>
    <property type="match status" value="1"/>
</dbReference>
<protein>
    <submittedName>
        <fullName evidence="4">NmrA/HSCARG family protein</fullName>
    </submittedName>
</protein>